<organism evidence="6 7">
    <name type="scientific">Litoribrevibacter euphylliae</name>
    <dbReference type="NCBI Taxonomy" id="1834034"/>
    <lineage>
        <taxon>Bacteria</taxon>
        <taxon>Pseudomonadati</taxon>
        <taxon>Pseudomonadota</taxon>
        <taxon>Gammaproteobacteria</taxon>
        <taxon>Oceanospirillales</taxon>
        <taxon>Oceanospirillaceae</taxon>
        <taxon>Litoribrevibacter</taxon>
    </lineage>
</organism>
<dbReference type="Pfam" id="PF00126">
    <property type="entry name" value="HTH_1"/>
    <property type="match status" value="1"/>
</dbReference>
<dbReference type="PROSITE" id="PS50931">
    <property type="entry name" value="HTH_LYSR"/>
    <property type="match status" value="1"/>
</dbReference>
<keyword evidence="7" id="KW-1185">Reference proteome</keyword>
<evidence type="ECO:0000259" key="5">
    <source>
        <dbReference type="PROSITE" id="PS50931"/>
    </source>
</evidence>
<comment type="caution">
    <text evidence="6">The sequence shown here is derived from an EMBL/GenBank/DDBJ whole genome shotgun (WGS) entry which is preliminary data.</text>
</comment>
<dbReference type="RefSeq" id="WP_386722634.1">
    <property type="nucleotide sequence ID" value="NZ_JBHRSZ010000007.1"/>
</dbReference>
<dbReference type="InterPro" id="IPR036390">
    <property type="entry name" value="WH_DNA-bd_sf"/>
</dbReference>
<feature type="domain" description="HTH lysR-type" evidence="5">
    <location>
        <begin position="6"/>
        <end position="63"/>
    </location>
</feature>
<evidence type="ECO:0000313" key="7">
    <source>
        <dbReference type="Proteomes" id="UP001595476"/>
    </source>
</evidence>
<comment type="similarity">
    <text evidence="1">Belongs to the LysR transcriptional regulatory family.</text>
</comment>
<protein>
    <submittedName>
        <fullName evidence="6">LysR substrate-binding domain-containing protein</fullName>
    </submittedName>
</protein>
<keyword evidence="4" id="KW-0804">Transcription</keyword>
<dbReference type="InterPro" id="IPR000847">
    <property type="entry name" value="LysR_HTH_N"/>
</dbReference>
<evidence type="ECO:0000313" key="6">
    <source>
        <dbReference type="EMBL" id="MFC3152709.1"/>
    </source>
</evidence>
<reference evidence="7" key="1">
    <citation type="journal article" date="2019" name="Int. J. Syst. Evol. Microbiol.">
        <title>The Global Catalogue of Microorganisms (GCM) 10K type strain sequencing project: providing services to taxonomists for standard genome sequencing and annotation.</title>
        <authorList>
            <consortium name="The Broad Institute Genomics Platform"/>
            <consortium name="The Broad Institute Genome Sequencing Center for Infectious Disease"/>
            <person name="Wu L."/>
            <person name="Ma J."/>
        </authorList>
    </citation>
    <scope>NUCLEOTIDE SEQUENCE [LARGE SCALE GENOMIC DNA]</scope>
    <source>
        <strain evidence="7">KCTC 52438</strain>
    </source>
</reference>
<dbReference type="Pfam" id="PF03466">
    <property type="entry name" value="LysR_substrate"/>
    <property type="match status" value="1"/>
</dbReference>
<evidence type="ECO:0000256" key="1">
    <source>
        <dbReference type="ARBA" id="ARBA00009437"/>
    </source>
</evidence>
<evidence type="ECO:0000256" key="2">
    <source>
        <dbReference type="ARBA" id="ARBA00023015"/>
    </source>
</evidence>
<dbReference type="Gene3D" id="1.10.10.10">
    <property type="entry name" value="Winged helix-like DNA-binding domain superfamily/Winged helix DNA-binding domain"/>
    <property type="match status" value="1"/>
</dbReference>
<keyword evidence="3" id="KW-0238">DNA-binding</keyword>
<dbReference type="PANTHER" id="PTHR30537">
    <property type="entry name" value="HTH-TYPE TRANSCRIPTIONAL REGULATOR"/>
    <property type="match status" value="1"/>
</dbReference>
<name>A0ABV7HJ01_9GAMM</name>
<evidence type="ECO:0000256" key="3">
    <source>
        <dbReference type="ARBA" id="ARBA00023125"/>
    </source>
</evidence>
<dbReference type="EMBL" id="JBHRSZ010000007">
    <property type="protein sequence ID" value="MFC3152709.1"/>
    <property type="molecule type" value="Genomic_DNA"/>
</dbReference>
<dbReference type="Proteomes" id="UP001595476">
    <property type="component" value="Unassembled WGS sequence"/>
</dbReference>
<dbReference type="InterPro" id="IPR058163">
    <property type="entry name" value="LysR-type_TF_proteobact-type"/>
</dbReference>
<dbReference type="Gene3D" id="3.40.190.10">
    <property type="entry name" value="Periplasmic binding protein-like II"/>
    <property type="match status" value="2"/>
</dbReference>
<dbReference type="InterPro" id="IPR005119">
    <property type="entry name" value="LysR_subst-bd"/>
</dbReference>
<keyword evidence="2" id="KW-0805">Transcription regulation</keyword>
<evidence type="ECO:0000256" key="4">
    <source>
        <dbReference type="ARBA" id="ARBA00023163"/>
    </source>
</evidence>
<gene>
    <name evidence="6" type="ORF">ACFOEK_16855</name>
</gene>
<proteinExistence type="inferred from homology"/>
<dbReference type="SUPFAM" id="SSF53850">
    <property type="entry name" value="Periplasmic binding protein-like II"/>
    <property type="match status" value="1"/>
</dbReference>
<dbReference type="PANTHER" id="PTHR30537:SF26">
    <property type="entry name" value="GLYCINE CLEAVAGE SYSTEM TRANSCRIPTIONAL ACTIVATOR"/>
    <property type="match status" value="1"/>
</dbReference>
<dbReference type="SUPFAM" id="SSF46785">
    <property type="entry name" value="Winged helix' DNA-binding domain"/>
    <property type="match status" value="1"/>
</dbReference>
<dbReference type="InterPro" id="IPR036388">
    <property type="entry name" value="WH-like_DNA-bd_sf"/>
</dbReference>
<accession>A0ABV7HJ01</accession>
<sequence length="299" mass="34433">MQHKAPPIQWLPVFEAAARLLSFKKAAEELCVSPPAVSQQIKIFEDYLQEPLFDRSERRLKLTPVGDYYYQIAKDIIQSHHKGYRNFERTFKNPTLQISVPLFITQELLIPHYLGFRQYSPDTELRINTGNHLVDFDSDDINAAIRFGEGHWPELECRKLCPIDVVFVSSPAYSLQHQLTSKTEFTQSDLESHILISTNEHFSDWKKLFPNLNPTEKVICDSYFSAVKSAEEGLGITIGMLPVINNWVVNQRLTILGSAVRDSHYGYWLVAPKDSRHKEKIDALYEWLSSLFATSFPEV</sequence>